<dbReference type="NCBIfam" id="TIGR00172">
    <property type="entry name" value="maf"/>
    <property type="match status" value="1"/>
</dbReference>
<keyword evidence="18" id="KW-0813">Transport</keyword>
<dbReference type="Gene3D" id="3.40.930.10">
    <property type="entry name" value="Mannitol-specific EII, Chain A"/>
    <property type="match status" value="1"/>
</dbReference>
<feature type="compositionally biased region" description="Basic and acidic residues" evidence="46">
    <location>
        <begin position="110"/>
        <end position="119"/>
    </location>
</feature>
<dbReference type="Pfam" id="PF02545">
    <property type="entry name" value="Maf"/>
    <property type="match status" value="1"/>
</dbReference>
<dbReference type="Pfam" id="PF00359">
    <property type="entry name" value="PTS_EIIA_2"/>
    <property type="match status" value="1"/>
</dbReference>
<keyword evidence="27 47" id="KW-0812">Transmembrane</keyword>
<dbReference type="GO" id="GO:0008965">
    <property type="term" value="F:phosphoenolpyruvate-protein phosphotransferase activity"/>
    <property type="evidence" value="ECO:0007669"/>
    <property type="project" value="UniProtKB-EC"/>
</dbReference>
<feature type="compositionally biased region" description="Basic and acidic residues" evidence="46">
    <location>
        <begin position="5375"/>
        <end position="5397"/>
    </location>
</feature>
<evidence type="ECO:0000256" key="10">
    <source>
        <dbReference type="ARBA" id="ARBA00007837"/>
    </source>
</evidence>
<feature type="compositionally biased region" description="Basic residues" evidence="46">
    <location>
        <begin position="3850"/>
        <end position="3865"/>
    </location>
</feature>
<feature type="region of interest" description="Disordered" evidence="46">
    <location>
        <begin position="1547"/>
        <end position="1678"/>
    </location>
</feature>
<evidence type="ECO:0000256" key="29">
    <source>
        <dbReference type="ARBA" id="ARBA00022741"/>
    </source>
</evidence>
<feature type="compositionally biased region" description="Basic and acidic residues" evidence="46">
    <location>
        <begin position="3830"/>
        <end position="3849"/>
    </location>
</feature>
<evidence type="ECO:0000256" key="38">
    <source>
        <dbReference type="ARBA" id="ARBA00023268"/>
    </source>
</evidence>
<dbReference type="HAMAP" id="MF_00528">
    <property type="entry name" value="Maf"/>
    <property type="match status" value="1"/>
</dbReference>
<dbReference type="InterPro" id="IPR000089">
    <property type="entry name" value="Biotin_lipoyl"/>
</dbReference>
<dbReference type="EC" id="2.7.1.197" evidence="13"/>
<dbReference type="InterPro" id="IPR050893">
    <property type="entry name" value="Sugar_PTS"/>
</dbReference>
<evidence type="ECO:0000256" key="17">
    <source>
        <dbReference type="ARBA" id="ARBA00015039"/>
    </source>
</evidence>
<dbReference type="Pfam" id="PF13302">
    <property type="entry name" value="Acetyltransf_3"/>
    <property type="match status" value="1"/>
</dbReference>
<protein>
    <recommendedName>
        <fullName evidence="17">PTS system mannitol-specific EIICBA component</fullName>
        <ecNumber evidence="13">2.7.1.197</ecNumber>
        <ecNumber evidence="14">2.7.3.9</ecNumber>
        <ecNumber evidence="16">6.4.1.2</ecNumber>
        <ecNumber evidence="15">6.4.1.3</ecNumber>
    </recommendedName>
    <alternativeName>
        <fullName evidence="39">EIICBA-Mtl</fullName>
    </alternativeName>
    <alternativeName>
        <fullName evidence="42">Propanoyl-CoA:carbon dioxide ligase subunit beta</fullName>
    </alternativeName>
    <alternativeName>
        <fullName evidence="41">Propionyl-CoA carboxylase beta chain, mitochondrial</fullName>
    </alternativeName>
</protein>
<evidence type="ECO:0000256" key="5">
    <source>
        <dbReference type="ARBA" id="ARBA00004429"/>
    </source>
</evidence>
<dbReference type="GO" id="GO:0016491">
    <property type="term" value="F:oxidoreductase activity"/>
    <property type="evidence" value="ECO:0007669"/>
    <property type="project" value="UniProtKB-KW"/>
</dbReference>
<keyword evidence="20" id="KW-0963">Cytoplasm</keyword>
<evidence type="ECO:0000256" key="30">
    <source>
        <dbReference type="ARBA" id="ARBA00022777"/>
    </source>
</evidence>
<evidence type="ECO:0000256" key="16">
    <source>
        <dbReference type="ARBA" id="ARBA00013058"/>
    </source>
</evidence>
<dbReference type="SUPFAM" id="SSF52009">
    <property type="entry name" value="Phosphohistidine domain"/>
    <property type="match status" value="1"/>
</dbReference>
<dbReference type="CDD" id="cd00211">
    <property type="entry name" value="PTS_IIA_fru"/>
    <property type="match status" value="1"/>
</dbReference>
<dbReference type="SUPFAM" id="SSF52972">
    <property type="entry name" value="ITPase-like"/>
    <property type="match status" value="1"/>
</dbReference>
<dbReference type="InterPro" id="IPR036637">
    <property type="entry name" value="Phosphohistidine_dom_sf"/>
</dbReference>
<dbReference type="Gene3D" id="3.30.1490.20">
    <property type="entry name" value="ATP-grasp fold, A domain"/>
    <property type="match status" value="1"/>
</dbReference>
<feature type="region of interest" description="Disordered" evidence="46">
    <location>
        <begin position="3029"/>
        <end position="3062"/>
    </location>
</feature>
<dbReference type="InterPro" id="IPR035994">
    <property type="entry name" value="Nucleoside_phosphorylase_sf"/>
</dbReference>
<keyword evidence="21" id="KW-0997">Cell inner membrane</keyword>
<dbReference type="FunFam" id="3.90.226.10:FF:000017">
    <property type="entry name" value="Propionyl-CoA carboxylase subunit beta 5"/>
    <property type="match status" value="1"/>
</dbReference>
<comment type="cofactor">
    <cofactor evidence="3">
        <name>Mg(2+)</name>
        <dbReference type="ChEBI" id="CHEBI:18420"/>
    </cofactor>
</comment>
<dbReference type="InterPro" id="IPR011761">
    <property type="entry name" value="ATP-grasp"/>
</dbReference>
<dbReference type="Pfam" id="PF00364">
    <property type="entry name" value="Biotin_lipoyl"/>
    <property type="match status" value="1"/>
</dbReference>
<name>A0A914CPZ3_9BILA</name>
<dbReference type="GO" id="GO:0022872">
    <property type="term" value="F:protein-N(PI)-phosphohistidine-mannitol phosphotransferase system transmembrane transporter activity"/>
    <property type="evidence" value="ECO:0007669"/>
    <property type="project" value="InterPro"/>
</dbReference>
<dbReference type="CDD" id="cd06850">
    <property type="entry name" value="biotinyl_domain"/>
    <property type="match status" value="1"/>
</dbReference>
<keyword evidence="26" id="KW-0598">Phosphotransferase system</keyword>
<comment type="catalytic activity">
    <reaction evidence="43">
        <text>butanoyl-CoA + hydrogencarbonate + ATP = (2S)-ethylmalonyl-CoA + ADP + phosphate + H(+)</text>
        <dbReference type="Rhea" id="RHEA:59520"/>
        <dbReference type="ChEBI" id="CHEBI:15378"/>
        <dbReference type="ChEBI" id="CHEBI:17544"/>
        <dbReference type="ChEBI" id="CHEBI:30616"/>
        <dbReference type="ChEBI" id="CHEBI:43474"/>
        <dbReference type="ChEBI" id="CHEBI:57371"/>
        <dbReference type="ChEBI" id="CHEBI:60909"/>
        <dbReference type="ChEBI" id="CHEBI:456216"/>
    </reaction>
    <physiologicalReaction direction="left-to-right" evidence="43">
        <dbReference type="Rhea" id="RHEA:59521"/>
    </physiologicalReaction>
</comment>
<feature type="region of interest" description="Disordered" evidence="46">
    <location>
        <begin position="1926"/>
        <end position="1989"/>
    </location>
</feature>
<dbReference type="PANTHER" id="PTHR30181">
    <property type="entry name" value="MANNITOL PERMEASE IIC COMPONENT"/>
    <property type="match status" value="1"/>
</dbReference>
<dbReference type="InterPro" id="IPR003501">
    <property type="entry name" value="PTS_EIIB_2/3"/>
</dbReference>
<evidence type="ECO:0000259" key="55">
    <source>
        <dbReference type="PROSITE" id="PS51104"/>
    </source>
</evidence>
<dbReference type="SUPFAM" id="SSF52440">
    <property type="entry name" value="PreATP-grasp domain"/>
    <property type="match status" value="1"/>
</dbReference>
<dbReference type="InterPro" id="IPR015813">
    <property type="entry name" value="Pyrv/PenolPyrv_kinase-like_dom"/>
</dbReference>
<feature type="compositionally biased region" description="Basic and acidic residues" evidence="46">
    <location>
        <begin position="5266"/>
        <end position="5276"/>
    </location>
</feature>
<dbReference type="EC" id="2.7.3.9" evidence="14"/>
<evidence type="ECO:0000256" key="12">
    <source>
        <dbReference type="ARBA" id="ARBA00011738"/>
    </source>
</evidence>
<keyword evidence="19" id="KW-1003">Cell membrane</keyword>
<dbReference type="Pfam" id="PF00391">
    <property type="entry name" value="PEP-utilizers"/>
    <property type="match status" value="1"/>
</dbReference>
<dbReference type="InterPro" id="IPR036618">
    <property type="entry name" value="PtsI_HPr-bd_sf"/>
</dbReference>
<evidence type="ECO:0000313" key="57">
    <source>
        <dbReference type="Proteomes" id="UP000887540"/>
    </source>
</evidence>
<comment type="catalytic activity">
    <reaction evidence="2">
        <text>D-mannitol(out) + N(pros)-phospho-L-histidyl-[protein] = D-mannitol 1-phosphate(in) + L-histidyl-[protein]</text>
        <dbReference type="Rhea" id="RHEA:33363"/>
        <dbReference type="Rhea" id="RHEA-COMP:9745"/>
        <dbReference type="Rhea" id="RHEA-COMP:9746"/>
        <dbReference type="ChEBI" id="CHEBI:16899"/>
        <dbReference type="ChEBI" id="CHEBI:29979"/>
        <dbReference type="ChEBI" id="CHEBI:61381"/>
        <dbReference type="ChEBI" id="CHEBI:64837"/>
        <dbReference type="EC" id="2.7.1.197"/>
    </reaction>
</comment>
<dbReference type="PRINTS" id="PR01736">
    <property type="entry name" value="PHPHTRNFRASE"/>
</dbReference>
<evidence type="ECO:0000256" key="32">
    <source>
        <dbReference type="ARBA" id="ARBA00022840"/>
    </source>
</evidence>
<dbReference type="SUPFAM" id="SSF53167">
    <property type="entry name" value="Purine and uridine phosphorylases"/>
    <property type="match status" value="1"/>
</dbReference>
<dbReference type="InterPro" id="IPR013014">
    <property type="entry name" value="PTS_EIIC_2"/>
</dbReference>
<dbReference type="PROSITE" id="PS51186">
    <property type="entry name" value="GNAT"/>
    <property type="match status" value="1"/>
</dbReference>
<dbReference type="NCBIfam" id="TIGR01417">
    <property type="entry name" value="PTS_I_fam"/>
    <property type="match status" value="1"/>
</dbReference>
<feature type="region of interest" description="Disordered" evidence="46">
    <location>
        <begin position="207"/>
        <end position="253"/>
    </location>
</feature>
<dbReference type="Gene3D" id="3.30.470.20">
    <property type="entry name" value="ATP-grasp fold, B domain"/>
    <property type="match status" value="1"/>
</dbReference>
<dbReference type="Gene3D" id="1.10.274.10">
    <property type="entry name" value="PtsI, HPr-binding domain"/>
    <property type="match status" value="1"/>
</dbReference>
<dbReference type="Gene3D" id="3.50.30.10">
    <property type="entry name" value="Phosphohistidine domain"/>
    <property type="match status" value="1"/>
</dbReference>
<dbReference type="GO" id="GO:0005524">
    <property type="term" value="F:ATP binding"/>
    <property type="evidence" value="ECO:0007669"/>
    <property type="project" value="UniProtKB-UniRule"/>
</dbReference>
<comment type="subcellular location">
    <subcellularLocation>
        <location evidence="5">Cell inner membrane</location>
        <topology evidence="5">Multi-pass membrane protein</topology>
    </subcellularLocation>
    <subcellularLocation>
        <location evidence="6">Cytoplasm</location>
    </subcellularLocation>
</comment>
<feature type="region of interest" description="Disordered" evidence="46">
    <location>
        <begin position="367"/>
        <end position="405"/>
    </location>
</feature>
<feature type="compositionally biased region" description="Basic and acidic residues" evidence="46">
    <location>
        <begin position="367"/>
        <end position="376"/>
    </location>
</feature>
<dbReference type="InterPro" id="IPR005481">
    <property type="entry name" value="BC-like_N"/>
</dbReference>
<dbReference type="InterPro" id="IPR029001">
    <property type="entry name" value="ITPase-like_fam"/>
</dbReference>
<dbReference type="InterPro" id="IPR016152">
    <property type="entry name" value="PTrfase/Anion_transptr"/>
</dbReference>
<dbReference type="SUPFAM" id="SSF55804">
    <property type="entry name" value="Phoshotransferase/anion transport protein"/>
    <property type="match status" value="1"/>
</dbReference>
<evidence type="ECO:0000256" key="1">
    <source>
        <dbReference type="ARBA" id="ARBA00000683"/>
    </source>
</evidence>
<dbReference type="GO" id="GO:0016868">
    <property type="term" value="F:intramolecular phosphotransferase activity"/>
    <property type="evidence" value="ECO:0007669"/>
    <property type="project" value="InterPro"/>
</dbReference>
<feature type="compositionally biased region" description="Basic and acidic residues" evidence="46">
    <location>
        <begin position="5338"/>
        <end position="5347"/>
    </location>
</feature>
<feature type="region of interest" description="Disordered" evidence="46">
    <location>
        <begin position="5248"/>
        <end position="5443"/>
    </location>
</feature>
<dbReference type="GO" id="GO:0009401">
    <property type="term" value="P:phosphoenolpyruvate-dependent sugar phosphotransferase system"/>
    <property type="evidence" value="ECO:0007669"/>
    <property type="project" value="UniProtKB-KW"/>
</dbReference>
<evidence type="ECO:0000256" key="2">
    <source>
        <dbReference type="ARBA" id="ARBA00001655"/>
    </source>
</evidence>
<evidence type="ECO:0000259" key="52">
    <source>
        <dbReference type="PROSITE" id="PS50989"/>
    </source>
</evidence>
<dbReference type="InterPro" id="IPR005846">
    <property type="entry name" value="A-D-PHexomutase_a/b/a-III"/>
</dbReference>
<feature type="compositionally biased region" description="Basic and acidic residues" evidence="46">
    <location>
        <begin position="4646"/>
        <end position="4664"/>
    </location>
</feature>
<dbReference type="GO" id="GO:0047429">
    <property type="term" value="F:nucleoside triphosphate diphosphatase activity"/>
    <property type="evidence" value="ECO:0007669"/>
    <property type="project" value="InterPro"/>
</dbReference>
<dbReference type="NCBIfam" id="NF002652">
    <property type="entry name" value="PRK02318.2-5"/>
    <property type="match status" value="1"/>
</dbReference>
<dbReference type="InterPro" id="IPR016181">
    <property type="entry name" value="Acyl_CoA_acyltransferase"/>
</dbReference>
<dbReference type="PROSITE" id="PS00867">
    <property type="entry name" value="CPSASE_2"/>
    <property type="match status" value="1"/>
</dbReference>
<dbReference type="InterPro" id="IPR013815">
    <property type="entry name" value="ATP_grasp_subdomain_1"/>
</dbReference>
<dbReference type="SMART" id="SM00878">
    <property type="entry name" value="Biotin_carb_C"/>
    <property type="match status" value="1"/>
</dbReference>
<keyword evidence="37" id="KW-0092">Biotin</keyword>
<keyword evidence="29 45" id="KW-0547">Nucleotide-binding</keyword>
<sequence length="7008" mass="746939">MPRSTRGVRGPREIRQYDEQHDDDRGHGGDHPDRQPERRVEQEVAGRAAHSDEQKRRPEQSGTHRSHPGDAPFGRVDTRGGGLRPAVAVGRGVAHPLIVAAGTDGASCATRDRNGERRPTSPHVGDVSRCDGRLTRSPAHDQASVGVDAHGLAHERGTVGEGHGDGAPERQAQRLDLTPQTRRRRVASGCRERGQLLVESRQVVGDQAILVDGDPEGGERGRGGHGQVDRGHPRVHSGADDDGRGRAGDGFGEDAADLQSVHEHVVGPLQPGGVAGSAQLRGDSAGHRGAGGERDPAAGRNREPGDVDDDGQGERGAGWRDPGAVEATPPPTLVGGQQRRQVRPVAGRVAHGGHEVGVRGVGVLGDLEPRADRGGEGESCGGNGHAATLRAGSGPPASTAMSQTRNSGCLRLLSEPSKRRTGPVDRVESVTDTPDLTTTAAKIEDLRRRYREAVVDAETVAQTKQHAKGKLTARERIEMLLDHGSFTEVDEYVRHRTTAFGMEKSRPYGDSVVTGVGTIHGRTVAVYSQDFSTFGGSLGEVAGEKIIKVMELALRSGIPIIGVLDSGGARIQEGVVALGKYGEIFRLNTASSGVIPQISIIMGPAAGGAVYGPALTDFVIMVDKTSQMFVTGPDVIKTVTGEDVGMDELGGAHTHNTRSGVAHYLADDEEDAIDYARSLLAFLPDNNMSEVPDYESAFDFETTDSDRTLNTVIPDSPNQPYDMHGVIEHIVDDGDFLEVQPLFAPNILIGFGRVEGRSVGIIANQPSQMAGTLNIDAGEKAARFVRFCDAFSIPIVTLVDVPGYLPGTDQEWTGVIRRGAKLLYAYAEATVPLVTVILRKAYGGAYIVMGSKQLGADINLAWPTAEIAVMGGQGAVNILYRGELKRAEEAGEDVAAVRARLANEYTYNVTSPFLAAERGELDGIIEPAQTRVSIAKALRALRGKRASLPPKKHGNIPLRYRVIVCWRGAGASAAPRPLFWCAAGLREHSERSARRALDLAPQVDTVVLVEADGAGGAPDDRDGDTRIAARAHVHTVRPSRTQGVGQLGPDLAQLLLADVVDRPVVGQRHGCPASAHALERRPDFGIEQARTAQLVAQAPLHHARLDPFVVGEDAPAIDDPGERVAGAQEHTVHLHAAFMGLRALRGRLGRSDTLHLAEPFRVERGTVEGEHQELRGAHPDRRPDETETERGRRAQQRDRPPREHDDSRPRHPGAPAHGERRHERADGTEVPGGVRPRRRVGARAVGDERGQCHRRREGEQRQRDGQVIARTRHRLRLARPRDHRGPAPQDAQPRHRQVPEHAAQQQPSVVDGRADPHAAERECDAERDREESDDGGRGHQETVAFQMRSTTVPEASEEMRVSPPNAATRAMIDPRTPRRSSGISSIEKPGPVSRTVTVTRPGARSPVTVTSSPAPSAWAIALTMAWVPASTIARIARPGTSGVSGAMRRRTAASDPASTSARCSSSASDDADRGWSLPSPAVTSTFARRLSASRAICTASSRSRSVPARCAAMSAAMTLSCIRAATATRSLSVAAIAAARADASIAREREQHRAEDDQERDVERRRQPGRRREAELDHAHRTVDDRDADRRDDLPPPRERDDGGEGRDVAQHVGPGVRGGGRSVAVGADGPQDEGDRVGDHEDRAGELLLPPRRERDDRHREGDEDQQDLDRVPERIDRLRGDRLDDRLGAEHHARERHGSAEHHLDPLAGEGSVARDRRESGGVERERLALARRELGISERAVAGDRARPLDVVQRLPGGDRADGVDDVIHRRRLADDTRCARRKRLAHGDEPVGDAVDDHLGAVGLQRLDVLAHRRAVAEGDVQERDLHRVGTGVAQPPPVVAHTAAREHDVDRRVPRARRLDAESHRLVVVDGGDADHALMLSAGRDRSQGRHGLDVMRVREQVDRPHAGGLVAGLAEERQVAGEGGRVAGDVGHRSGRERDESPHDVTAGARARRVEHHDSAGEPVTVARGGSRGERGEPSVDATRLGASTHPLRQVLAGVLGRALIGLHRDHLSRLAAEFGDRRGEQSHPAVQVEVAPLGVDTDDAELSGDRSGEGRGGEAVHLPEATRIHPERTLPDPFDDRLERRVLRVHGPALAAGEGRPVDHTHTSVGGLDQVDAPWALPDEARRGALDRRRGQGQRLGAHDAVAARGHRPDRPRFVDVQAHAGAPAAAVRGLRREAVDGRGGLDRDRKVEASDAAQRVGDDLLLELELPRQRDVTEVGAAWATVGRHVEPRLGPHVGHSVGRGIQDLHRLRAPERLVARLGHPHPHPLAGEGVGHEHDAPVAPDPADEHAAVRDAGDPPTPGRSARRMPRATVVRMRVVLASTSPARLMLLHQTGIDPETRAPQVDEEAVVAAVEASEGRTLSPDEHVLLLARRKAADVAAAVRADDPAFDGIVIGGDSMFALGDEILGKPYTAEAATARWEQMRGRTGVLHSGHSVFRLTPDGGHREEHAVAAASVTFAADVDDDEIAAYVATGEPLLVAGAFTLDARAAAFISHIDGDPSTVVGMSLPTLRSLVRRLGVHWTSLLALMPRIAKVLVANRGEIAVRIIRAARDSGRSSVAVYADQDRDALHVRLADEAYALDGATSAETYLSIEKILSIARRSGADAVHPGYGFLAENAEFARAVIDAGLVWIGPSPDAIEALGDKVTARHVAEKVGAPLAPGTPGPVADASEVIAFAEQVGLPIAIKAAYGGGGRGLKVARELDEVAELFESATREAVAAFGRGECFVEKYLDKPRHVETQCLADGAGTVVVVSTRDCSLQRRHQKLVEEAPAPFLTEAQRETLYSASKAILKEVGYIGAGTCEFLIGADGTISFLEVNTRLQVEHPVSEEVTGIDLVREQFRIAEGELLGYDDPEPVGHSFEFRINGEDPGRGFLPQPGPIKVFKTFGGPGTRLDSGVTAGDTVSGAFDSLLAKIIVTGRDRQEALERARRALDEFEVAGLPTVLPFHRKVVRDPAFTAENGEFGVFTRWIETEFDNDIAPWDGELADPTPAETRHTVVVEVGGKRLEVSLPDRIAGSPAQVGRPAAVPSSRRSHQTSATAGASGDAVKSPMQATVVKVAVEEGQQVVKGDLVVVLEAMKMEQPIQAHKDGVIGAINADPGTTAAASDQPIRMPRPRRSSVLVAAGALDAVHRAHGVLDGAGQRGEHREHARHLVDGEAALDGDRERVDEVGGAGTDDHTADDRAAALAGDHLHEAVLDAHHLGAGVGRERKLVHDAVDETGRDVLLLPADRRDLGRGEDVRGDAAGLERDDDVAERVEDRGATLHRRDRRERHERRAIPGRVDVRHRSARDPVHPDVTGVGQLDARLGEPDVVGVGDRADRHEAMAADDLAAVGEEHAHAVVGAFHTVGARLGEEGHPPAAEDLLEHGGRVGVLTREHLVAARDEGDLRPEVHVSRGELRSRDARPDHDEVLGERRHVVELGPGEDALSVGFGLRELAGRGADRDDEGVGLDPVEGGALRSGGDDDRARAVEAPVAGDDAHARLDQRRAHVVGLLTGEREQPLVDSSQVDGDLGGERRALRAACEQLHAEVACSCDGDGRIGGGDQALRRHHVGDDGGPADAGALDEGDFGAELGGGQGRLVAAGSASDDRDPLGVIEARRHASILSEGMTHTAHPLDDPAADPFEVAATAAADIARLSGVATHDIAVTLGSGWGKAADLLGETVATIPATEVTGFSKPALEGHVGTLRSILTPTGKRVLVIGARTHFYEGHGTRRVVHSVRTAAATGARIMVLTNGAGGIREAWTPGQPVLVSDHINLTAASPLEGATFIDLTDLYSRRLRDLARTIDPTLDEGVYCQFRGPHPRGDRGPPGGHGDPRDVSHHQPRRGHPDHPAQPRRGHRGGPARRAGHLRAPGPCDRGDVSDDDLLVRARAWVAQDPDPLTAAELDALIAGAAASDHASVLALRERFSGRLAFGTAGLRGELGAGPQRMNRVLVAQAATGLARYLAASARPGHTPTVVIGYDGRRNSDVFARDSAELIAGQGLHAILLPRLLPTPVLAFAVRHLGADAGVMVTASHNPPNDNGYKVYLGGADDGAQIVPPSDAEIAAQITRVADDERVDALPRSQDYEIADEAVVAAYVAATAAVAPAPAGAAGLRWVYTALHGVGWETTAAILRTAGYPLPVTVDEQLHPDGAFPTVAFPNPEEPGAMDLAFATARTAGAELVIANDPDADRLAVAIPDAAATGGWRRLTGNETGLLLGLRAARLAAAHPVAGASLACSLVSSPALATIAERHGLGFHATLTGFKWISRAPGIVYGFEEALGYLVNPETVRDKDGISAAVAILGLVAEARERGATLSDLLAELAEEVGHVASGQVSVRVDDLAVIPRLMGSLREAPPTEVGGVAVERVDDLATGHGDLPPGDVLRYWLEGETRLIVRPSGTEPKLKLYLDFAAPLVLANDWVRLEPLTAAHAAGLRAAASGLDHAWYTSVPTSDAAVDADIAMREGLHAAGGMNPWVVVRESDGEVVGETTFCNIDQENRRVEIGHTWLGLSAQRSAVNTAAKRLLLAHAFETCDAVAVELRTHWHNRQSRAAIERLGAKLDGVLRSHRIMPDGSLRDTVVYSILAHEWPALVEERRQTRRAAHDALRRFALVEHLDELLEDRLERRTVVLREGDERHHLHAGVAPRDRRVGDADGDRRVGRGHPDRVRHRERVGEGGRRHPLARDRALEVGVVDDAGVPQQPAEEADGALLAERRIDAVHERVGAEVALELGAQLREATRASRSHRDDLDAVDVGRREEGLDAHDALGLHRRSRRRVDRREHEVGVDVGPVGVDARLDPHDLDRLAERAGDARAQQLMQLVVPRADDRRGEPFVRSAAALELAAHVHRDVGDLVVVQRDVQSLRQLTGDEDRDLEDHRIGRLQRSGQRVARPRLVPRPQPQVLHMEGEPQHEVLVVDLHQELGCRGPDRLPHGSLHLGVEGRPRLVGDARRDDPREHDGGEVATVGRPEVDAEVLSGERLDRVRDPQLRRDRLGEPRRVEAALACDTVGRDRDVGEHVAHPVLVDVIAEIDQLCHERRLERRERREHRGLLAERTPERRGVVGTGIHLVMDEPAEQPPLRHLSAAQAHLCALAVEDELCAAQQAAHPREIGLDRRGAHEHLVGDGVDVEAVGGVEQPRHEGVEAIAGRPAVTGRGLQGGARLDAGAVALRPRLDSLAAGDTTVHARDIGAHRPGRHTQLIGEGRRRHPSAVAKEQAEKPVLLGTRHVIPPIRRFPYSITRPRRFRGGRKQVWLPALSGNSQDRPRRRIDEDPGDVRRRYDRHRRSTAAASRSARREGTHRTVETHSNRHVARAGTDAAPRSETAPSVRRTRPRAVRGRPQREKHYDSRHPHRAHRIRPRSARPPREALRPGGEGRGAPRHDREGRRCAGQRREHPRGDRARHRAGRLRHAHRRRRGRGERARRPRRPPHDRPRRGLTGRSADMSTTTTLRGVGIGLGVAQGPVARMAAPLPAPADAPSTLGSDAETARVQEAIGVVARELEARGAQAGGSARDVLEAQAMMAEDPTLEAEVATRITAGKTAEFAVYDAFASFRDQLTAVGGYLGERAADLDDVAQRVIARLRGVAAPGVPEPGHPYVLVATDLAPADTALLDLDQVLALVTSEGGPTSHTAILAREKGIVAVVGTAGALDLADGDTVIVDAAAGVITVSPSEDERAAAQRRADARSAAASAPLTPGALADGTAVPLLANLGSPDGAAEAVALGAEGVGLFRTEFLFLSSNTAPTVAQQRTSYEKLFRAFAGKKVVVRVLDAGADKPLPFLNDAHEENPALGLRGLRALRASEDILREQLTALAEANAAAAADGEAADLWVMAPMVATVEETEYFVALAREYDVKTAGVMVEVPSAALLADRVLAQADFASIGTNDLTQYTLAADRLLGSVASFQDPWHPAVLRLIQSVGAAGAALGKPVGICGEAAADPLLAVVLVGLGATSLSMAPTALADVQKERNMTTTATSPALSGGKKAQIAVQRFGTFLSGMIMPNIAAFIAWGFITALFIATGWLGFWHPVADILGGFGDASQINWAHAMTALSQTKDGNVIPVFVGLVGPMITYLLPLLIANTGGRMVYGERGGVVAAIATVGVIVGTTIPMFLGAMVMGPLAALLTKWMDRIWEGKIKAGFEMLVNNFSAGILGMLLAIVGFFGFGPIMTAVSNALGAVVDFLVSAGLLPLLSILVEPAKVLFLNNAVNHGVFTPIGTQQALETGRSILFLVEANPGPGLGILVAFAFFGVGAARASAPGAIVIQFLGGIHEIYFPYVLMKPIIIVAAIAGGMTGVATNAVFGSGLRAPASPGSIFAVLLQTSGDSNFGPGWGYVGVILSVILAATVSFLLSSLFLLRTRKRDLELGESGDLSAAISATEANKGKSSSTLAGLRTSSEAGTTAVATKPISTIVFACDAGMGSSAMGASVLRNKIKKAGIEGVTVTNQAIANLDGSADLVVTQNQLTDRARSASPNSLHVSVDNFMNSPRYDEVVDLVASQHQDGRNMTGEILTLGQVRIHAGAATRLEAQREAADILEAAGAVTGAYYDAMLAREATVSTYMGNELAIPHGTNEAKSEILASALSVVRYDGGVDWDGEPVTFVIGIAGRGDEHLEILSQIAILFSDEDEVAALKAAATPEELFARLATGGYEVVFSDVAAPLVDAINAETSYTVHAVGDGGGDTVVTGFRAVNSQLDPQAVVDELATADVATTAVGPNILRFIAPVIYAGLVARSAELPPLAVMACENAIRATDTLRDEIAALAGADWPAVAAKAVFANTAVDRIVPGQPEGQHGVDVTVEPFFEWAIEQGPFAGTLPSIPGAHFVDDLTPYIERKLFTVNTGHASTAYFGARAGIERISDALADPEILAAVRSTLEETSAVLIARHGFTAEELADYRATILRRFQNPELPDTVWRVGRQPLRKLSRHERFVGPAADAAERGLSVAALLGTVGAALAFETADDPEAVELQELLRTTETTALVTRVTGIEAGHPLYNGLVAAVTTRQADLA</sequence>
<dbReference type="SUPFAM" id="SSF55957">
    <property type="entry name" value="Phosphoglucomutase, C-terminal domain"/>
    <property type="match status" value="1"/>
</dbReference>
<keyword evidence="31" id="KW-0378">Hydrolase</keyword>
<dbReference type="Pfam" id="PF02879">
    <property type="entry name" value="PGM_PMM_II"/>
    <property type="match status" value="1"/>
</dbReference>
<dbReference type="FunFam" id="3.30.1490.20:FF:000003">
    <property type="entry name" value="acetyl-CoA carboxylase isoform X1"/>
    <property type="match status" value="1"/>
</dbReference>
<dbReference type="Pfam" id="PF02302">
    <property type="entry name" value="PTS_IIB"/>
    <property type="match status" value="1"/>
</dbReference>
<dbReference type="SUPFAM" id="SSF51246">
    <property type="entry name" value="Rudiment single hybrid motif"/>
    <property type="match status" value="1"/>
</dbReference>
<dbReference type="PROSITE" id="PS51094">
    <property type="entry name" value="PTS_EIIA_TYPE_2"/>
    <property type="match status" value="1"/>
</dbReference>
<comment type="pathway">
    <text evidence="8">Metabolic intermediate metabolism; propanoyl-CoA degradation; succinyl-CoA from propanoyl-CoA: step 1/3.</text>
</comment>
<dbReference type="PROSITE" id="PS50975">
    <property type="entry name" value="ATP_GRASP"/>
    <property type="match status" value="1"/>
</dbReference>
<evidence type="ECO:0000256" key="23">
    <source>
        <dbReference type="ARBA" id="ARBA00022597"/>
    </source>
</evidence>
<dbReference type="Gene3D" id="3.40.120.10">
    <property type="entry name" value="Alpha-D-Glucose-1,6-Bisphosphate, subunit A, domain 3"/>
    <property type="match status" value="3"/>
</dbReference>
<feature type="region of interest" description="Disordered" evidence="46">
    <location>
        <begin position="1439"/>
        <end position="1476"/>
    </location>
</feature>
<evidence type="ECO:0000259" key="48">
    <source>
        <dbReference type="PROSITE" id="PS50968"/>
    </source>
</evidence>
<dbReference type="PROSITE" id="PS51104">
    <property type="entry name" value="PTS_EIIC_TYPE_2"/>
    <property type="match status" value="1"/>
</dbReference>
<dbReference type="GO" id="GO:0016301">
    <property type="term" value="F:kinase activity"/>
    <property type="evidence" value="ECO:0007669"/>
    <property type="project" value="UniProtKB-KW"/>
</dbReference>
<feature type="region of interest" description="Disordered" evidence="46">
    <location>
        <begin position="106"/>
        <end position="188"/>
    </location>
</feature>
<dbReference type="PROSITE" id="PS50980">
    <property type="entry name" value="COA_CT_NTER"/>
    <property type="match status" value="1"/>
</dbReference>
<feature type="compositionally biased region" description="Basic and acidic residues" evidence="46">
    <location>
        <begin position="1163"/>
        <end position="1209"/>
    </location>
</feature>
<dbReference type="Pfam" id="PF02786">
    <property type="entry name" value="CPSase_L_D2"/>
    <property type="match status" value="1"/>
</dbReference>
<evidence type="ECO:0000256" key="11">
    <source>
        <dbReference type="ARBA" id="ARBA00010231"/>
    </source>
</evidence>
<dbReference type="InterPro" id="IPR011053">
    <property type="entry name" value="Single_hybrid_motif"/>
</dbReference>
<dbReference type="InterPro" id="IPR008279">
    <property type="entry name" value="PEP-util_enz_mobile_dom"/>
</dbReference>
<feature type="compositionally biased region" description="Low complexity" evidence="46">
    <location>
        <begin position="1454"/>
        <end position="1468"/>
    </location>
</feature>
<dbReference type="InterPro" id="IPR002178">
    <property type="entry name" value="PTS_EIIA_type-2_dom"/>
</dbReference>
<dbReference type="PROSITE" id="PS50989">
    <property type="entry name" value="COA_CT_CTER"/>
    <property type="match status" value="1"/>
</dbReference>
<dbReference type="Pfam" id="PF02378">
    <property type="entry name" value="PTS_EIIC"/>
    <property type="match status" value="1"/>
</dbReference>
<keyword evidence="30" id="KW-0418">Kinase</keyword>
<evidence type="ECO:0000256" key="37">
    <source>
        <dbReference type="ARBA" id="ARBA00023267"/>
    </source>
</evidence>
<feature type="transmembrane region" description="Helical" evidence="47">
    <location>
        <begin position="6330"/>
        <end position="6355"/>
    </location>
</feature>
<feature type="transmembrane region" description="Helical" evidence="47">
    <location>
        <begin position="6141"/>
        <end position="6161"/>
    </location>
</feature>
<evidence type="ECO:0000259" key="54">
    <source>
        <dbReference type="PROSITE" id="PS51099"/>
    </source>
</evidence>
<feature type="compositionally biased region" description="Basic residues" evidence="46">
    <location>
        <begin position="5348"/>
        <end position="5361"/>
    </location>
</feature>
<feature type="region of interest" description="Disordered" evidence="46">
    <location>
        <begin position="4646"/>
        <end position="4679"/>
    </location>
</feature>
<evidence type="ECO:0000256" key="7">
    <source>
        <dbReference type="ARBA" id="ARBA00004956"/>
    </source>
</evidence>
<evidence type="ECO:0000256" key="24">
    <source>
        <dbReference type="ARBA" id="ARBA00022598"/>
    </source>
</evidence>
<evidence type="ECO:0000256" key="47">
    <source>
        <dbReference type="SAM" id="Phobius"/>
    </source>
</evidence>
<evidence type="ECO:0000256" key="31">
    <source>
        <dbReference type="ARBA" id="ARBA00022801"/>
    </source>
</evidence>
<dbReference type="InterPro" id="IPR013328">
    <property type="entry name" value="6PGD_dom2"/>
</dbReference>
<dbReference type="InterPro" id="IPR036900">
    <property type="entry name" value="A-D-PHexomutase_C_sf"/>
</dbReference>
<feature type="region of interest" description="Disordered" evidence="46">
    <location>
        <begin position="5671"/>
        <end position="5690"/>
    </location>
</feature>
<keyword evidence="38" id="KW-0511">Multifunctional enzyme</keyword>
<dbReference type="GO" id="GO:0005975">
    <property type="term" value="P:carbohydrate metabolic process"/>
    <property type="evidence" value="ECO:0007669"/>
    <property type="project" value="InterPro"/>
</dbReference>
<feature type="region of interest" description="Disordered" evidence="46">
    <location>
        <begin position="266"/>
        <end position="344"/>
    </location>
</feature>
<keyword evidence="25" id="KW-0808">Transferase</keyword>
<dbReference type="Gene3D" id="3.20.20.60">
    <property type="entry name" value="Phosphoenolpyruvate-binding domains"/>
    <property type="match status" value="1"/>
</dbReference>
<dbReference type="PROSITE" id="PS00370">
    <property type="entry name" value="PEP_ENZYMES_PHOS_SITE"/>
    <property type="match status" value="1"/>
</dbReference>
<evidence type="ECO:0000256" key="22">
    <source>
        <dbReference type="ARBA" id="ARBA00022553"/>
    </source>
</evidence>
<dbReference type="Pfam" id="PF01232">
    <property type="entry name" value="Mannitol_dh"/>
    <property type="match status" value="1"/>
</dbReference>
<dbReference type="GO" id="GO:0005737">
    <property type="term" value="C:cytoplasm"/>
    <property type="evidence" value="ECO:0007669"/>
    <property type="project" value="UniProtKB-SubCell"/>
</dbReference>
<feature type="domain" description="Lipoyl-binding" evidence="48">
    <location>
        <begin position="3051"/>
        <end position="3128"/>
    </location>
</feature>
<evidence type="ECO:0000259" key="53">
    <source>
        <dbReference type="PROSITE" id="PS51094"/>
    </source>
</evidence>
<feature type="region of interest" description="Disordered" evidence="46">
    <location>
        <begin position="1163"/>
        <end position="1412"/>
    </location>
</feature>
<dbReference type="FunFam" id="3.40.50.20:FF:000010">
    <property type="entry name" value="Propionyl-CoA carboxylase subunit alpha"/>
    <property type="match status" value="1"/>
</dbReference>
<dbReference type="GO" id="GO:0000287">
    <property type="term" value="F:magnesium ion binding"/>
    <property type="evidence" value="ECO:0007669"/>
    <property type="project" value="InterPro"/>
</dbReference>
<dbReference type="InterPro" id="IPR029045">
    <property type="entry name" value="ClpP/crotonase-like_dom_sf"/>
</dbReference>
<comment type="similarity">
    <text evidence="10">Belongs to the PEP-utilizing enzyme family.</text>
</comment>
<feature type="transmembrane region" description="Helical" evidence="47">
    <location>
        <begin position="6277"/>
        <end position="6300"/>
    </location>
</feature>
<dbReference type="Gene3D" id="3.40.50.20">
    <property type="match status" value="1"/>
</dbReference>
<keyword evidence="33" id="KW-0460">Magnesium</keyword>
<dbReference type="SUPFAM" id="SSF55729">
    <property type="entry name" value="Acyl-CoA N-acyltransferases (Nat)"/>
    <property type="match status" value="1"/>
</dbReference>
<feature type="transmembrane region" description="Helical" evidence="47">
    <location>
        <begin position="6173"/>
        <end position="6194"/>
    </location>
</feature>
<dbReference type="Proteomes" id="UP000887540">
    <property type="component" value="Unplaced"/>
</dbReference>
<dbReference type="FunFam" id="3.90.226.10:FF:000016">
    <property type="entry name" value="Propionyl-CoA carboxylase, beta subunit"/>
    <property type="match status" value="1"/>
</dbReference>
<dbReference type="SUPFAM" id="SSF51735">
    <property type="entry name" value="NAD(P)-binding Rossmann-fold domains"/>
    <property type="match status" value="1"/>
</dbReference>
<dbReference type="NCBIfam" id="NF011663">
    <property type="entry name" value="PRK15083.1"/>
    <property type="match status" value="1"/>
</dbReference>
<dbReference type="InterPro" id="IPR013118">
    <property type="entry name" value="Mannitol_DH_C"/>
</dbReference>
<evidence type="ECO:0000256" key="41">
    <source>
        <dbReference type="ARBA" id="ARBA00041138"/>
    </source>
</evidence>
<evidence type="ECO:0000256" key="14">
    <source>
        <dbReference type="ARBA" id="ARBA00012232"/>
    </source>
</evidence>
<proteinExistence type="inferred from homology"/>
<dbReference type="Pfam" id="PF02880">
    <property type="entry name" value="PGM_PMM_III"/>
    <property type="match status" value="1"/>
</dbReference>
<evidence type="ECO:0000259" key="51">
    <source>
        <dbReference type="PROSITE" id="PS50980"/>
    </source>
</evidence>
<feature type="transmembrane region" description="Helical" evidence="47">
    <location>
        <begin position="6002"/>
        <end position="6023"/>
    </location>
</feature>
<feature type="compositionally biased region" description="Basic and acidic residues" evidence="46">
    <location>
        <begin position="10"/>
        <end position="59"/>
    </location>
</feature>
<feature type="transmembrane region" description="Helical" evidence="47">
    <location>
        <begin position="6057"/>
        <end position="6078"/>
    </location>
</feature>
<feature type="transmembrane region" description="Helical" evidence="47">
    <location>
        <begin position="6090"/>
        <end position="6121"/>
    </location>
</feature>
<dbReference type="PROSITE" id="PS00372">
    <property type="entry name" value="PTS_EIIA_TYPE_2_HIS"/>
    <property type="match status" value="1"/>
</dbReference>
<reference evidence="58" key="1">
    <citation type="submission" date="2022-11" db="UniProtKB">
        <authorList>
            <consortium name="WormBaseParasite"/>
        </authorList>
    </citation>
    <scope>IDENTIFICATION</scope>
</reference>
<feature type="domain" description="ATP-grasp" evidence="49">
    <location>
        <begin position="2661"/>
        <end position="2858"/>
    </location>
</feature>
<dbReference type="InterPro" id="IPR029503">
    <property type="entry name" value="PTS_EIIB_mannitol"/>
</dbReference>
<dbReference type="SUPFAM" id="SSF51230">
    <property type="entry name" value="Single hybrid motif"/>
    <property type="match status" value="1"/>
</dbReference>
<feature type="region of interest" description="Disordered" evidence="46">
    <location>
        <begin position="1"/>
        <end position="87"/>
    </location>
</feature>
<feature type="region of interest" description="Disordered" evidence="46">
    <location>
        <begin position="2273"/>
        <end position="2317"/>
    </location>
</feature>
<dbReference type="GO" id="GO:0009062">
    <property type="term" value="P:fatty acid catabolic process"/>
    <property type="evidence" value="ECO:0007669"/>
    <property type="project" value="UniProtKB-ARBA"/>
</dbReference>
<feature type="compositionally biased region" description="Basic and acidic residues" evidence="46">
    <location>
        <begin position="1245"/>
        <end position="1264"/>
    </location>
</feature>
<comment type="catalytic activity">
    <reaction evidence="1">
        <text>L-histidyl-[protein] + phosphoenolpyruvate = N(pros)-phospho-L-histidyl-[protein] + pyruvate</text>
        <dbReference type="Rhea" id="RHEA:23880"/>
        <dbReference type="Rhea" id="RHEA-COMP:9745"/>
        <dbReference type="Rhea" id="RHEA-COMP:9746"/>
        <dbReference type="ChEBI" id="CHEBI:15361"/>
        <dbReference type="ChEBI" id="CHEBI:29979"/>
        <dbReference type="ChEBI" id="CHEBI:58702"/>
        <dbReference type="ChEBI" id="CHEBI:64837"/>
        <dbReference type="EC" id="2.7.3.9"/>
    </reaction>
</comment>
<feature type="domain" description="CoA carboxyltransferase N-terminal" evidence="51">
    <location>
        <begin position="438"/>
        <end position="695"/>
    </location>
</feature>
<dbReference type="CDD" id="cd06174">
    <property type="entry name" value="MFS"/>
    <property type="match status" value="1"/>
</dbReference>
<dbReference type="Pfam" id="PF08125">
    <property type="entry name" value="Mannitol_dh_C"/>
    <property type="match status" value="1"/>
</dbReference>
<feature type="domain" description="CoA carboxyltransferase C-terminal" evidence="52">
    <location>
        <begin position="704"/>
        <end position="940"/>
    </location>
</feature>
<dbReference type="InterPro" id="IPR005844">
    <property type="entry name" value="A-D-PHexomutase_a/b/a-I"/>
</dbReference>
<feature type="compositionally biased region" description="Basic and acidic residues" evidence="46">
    <location>
        <begin position="5671"/>
        <end position="5683"/>
    </location>
</feature>
<keyword evidence="34 47" id="KW-1133">Transmembrane helix</keyword>
<dbReference type="InterPro" id="IPR005482">
    <property type="entry name" value="Biotin_COase_C"/>
</dbReference>
<dbReference type="SUPFAM" id="SSF47831">
    <property type="entry name" value="Enzyme I of the PEP:sugar phosphotransferase system HPr-binding (sub)domain"/>
    <property type="match status" value="1"/>
</dbReference>
<dbReference type="InterPro" id="IPR005845">
    <property type="entry name" value="A-D-PHexomutase_a/b/a-II"/>
</dbReference>
<feature type="domain" description="PTS EIIA type-2" evidence="53">
    <location>
        <begin position="6508"/>
        <end position="6647"/>
    </location>
</feature>
<feature type="compositionally biased region" description="Basic residues" evidence="46">
    <location>
        <begin position="5398"/>
        <end position="5435"/>
    </location>
</feature>
<evidence type="ECO:0000256" key="9">
    <source>
        <dbReference type="ARBA" id="ARBA00006102"/>
    </source>
</evidence>
<keyword evidence="24" id="KW-0436">Ligase</keyword>
<dbReference type="Pfam" id="PF02785">
    <property type="entry name" value="Biotin_carb_C"/>
    <property type="match status" value="1"/>
</dbReference>
<accession>A0A914CPZ3</accession>
<dbReference type="Pfam" id="PF01039">
    <property type="entry name" value="Carboxyl_trans"/>
    <property type="match status" value="1"/>
</dbReference>
<dbReference type="Gene3D" id="1.10.1040.10">
    <property type="entry name" value="N-(1-d-carboxylethyl)-l-norvaline Dehydrogenase, domain 2"/>
    <property type="match status" value="1"/>
</dbReference>
<comment type="subunit">
    <text evidence="12">Homodimer.</text>
</comment>
<evidence type="ECO:0000256" key="20">
    <source>
        <dbReference type="ARBA" id="ARBA00022490"/>
    </source>
</evidence>
<dbReference type="InterPro" id="IPR036291">
    <property type="entry name" value="NAD(P)-bd_dom_sf"/>
</dbReference>
<comment type="catalytic activity">
    <reaction evidence="44">
        <text>propanoyl-CoA + hydrogencarbonate + ATP = (S)-methylmalonyl-CoA + ADP + phosphate + H(+)</text>
        <dbReference type="Rhea" id="RHEA:23720"/>
        <dbReference type="ChEBI" id="CHEBI:15378"/>
        <dbReference type="ChEBI" id="CHEBI:17544"/>
        <dbReference type="ChEBI" id="CHEBI:30616"/>
        <dbReference type="ChEBI" id="CHEBI:43474"/>
        <dbReference type="ChEBI" id="CHEBI:57327"/>
        <dbReference type="ChEBI" id="CHEBI:57392"/>
        <dbReference type="ChEBI" id="CHEBI:456216"/>
        <dbReference type="EC" id="6.4.1.3"/>
    </reaction>
    <physiologicalReaction direction="left-to-right" evidence="44">
        <dbReference type="Rhea" id="RHEA:23721"/>
    </physiologicalReaction>
</comment>
<dbReference type="Gene3D" id="2.40.50.100">
    <property type="match status" value="1"/>
</dbReference>
<evidence type="ECO:0000256" key="13">
    <source>
        <dbReference type="ARBA" id="ARBA00011909"/>
    </source>
</evidence>
<evidence type="ECO:0000256" key="36">
    <source>
        <dbReference type="ARBA" id="ARBA00023136"/>
    </source>
</evidence>
<dbReference type="Gene3D" id="3.40.50.1580">
    <property type="entry name" value="Nucleoside phosphorylase domain"/>
    <property type="match status" value="1"/>
</dbReference>
<dbReference type="SUPFAM" id="SSF52096">
    <property type="entry name" value="ClpP/crotonase"/>
    <property type="match status" value="2"/>
</dbReference>
<feature type="compositionally biased region" description="Basic and acidic residues" evidence="46">
    <location>
        <begin position="2296"/>
        <end position="2306"/>
    </location>
</feature>
<dbReference type="InterPro" id="IPR000845">
    <property type="entry name" value="Nucleoside_phosphorylase_d"/>
</dbReference>
<dbReference type="Pfam" id="PF01048">
    <property type="entry name" value="PNP_UDP_1"/>
    <property type="match status" value="1"/>
</dbReference>
<dbReference type="Gene3D" id="3.40.50.720">
    <property type="entry name" value="NAD(P)-binding Rossmann-like Domain"/>
    <property type="match status" value="1"/>
</dbReference>
<dbReference type="InterPro" id="IPR000121">
    <property type="entry name" value="PEP_util_C"/>
</dbReference>
<dbReference type="InterPro" id="IPR008731">
    <property type="entry name" value="PTS_EIN"/>
</dbReference>
<dbReference type="InterPro" id="IPR013131">
    <property type="entry name" value="Mannitol_DH_N"/>
</dbReference>
<feature type="domain" description="PTS EIIB type-2" evidence="54">
    <location>
        <begin position="6408"/>
        <end position="6503"/>
    </location>
</feature>
<feature type="compositionally biased region" description="Basic and acidic residues" evidence="46">
    <location>
        <begin position="217"/>
        <end position="247"/>
    </location>
</feature>
<dbReference type="InterPro" id="IPR018274">
    <property type="entry name" value="PEP_util_AS"/>
</dbReference>
<feature type="region of interest" description="Disordered" evidence="46">
    <location>
        <begin position="3248"/>
        <end position="3268"/>
    </location>
</feature>
<evidence type="ECO:0000256" key="27">
    <source>
        <dbReference type="ARBA" id="ARBA00022692"/>
    </source>
</evidence>
<evidence type="ECO:0000256" key="21">
    <source>
        <dbReference type="ARBA" id="ARBA00022519"/>
    </source>
</evidence>
<dbReference type="GO" id="GO:0016747">
    <property type="term" value="F:acyltransferase activity, transferring groups other than amino-acyl groups"/>
    <property type="evidence" value="ECO:0007669"/>
    <property type="project" value="InterPro"/>
</dbReference>
<evidence type="ECO:0000259" key="49">
    <source>
        <dbReference type="PROSITE" id="PS50975"/>
    </source>
</evidence>
<organism evidence="57 58">
    <name type="scientific">Acrobeloides nanus</name>
    <dbReference type="NCBI Taxonomy" id="290746"/>
    <lineage>
        <taxon>Eukaryota</taxon>
        <taxon>Metazoa</taxon>
        <taxon>Ecdysozoa</taxon>
        <taxon>Nematoda</taxon>
        <taxon>Chromadorea</taxon>
        <taxon>Rhabditida</taxon>
        <taxon>Tylenchina</taxon>
        <taxon>Cephalobomorpha</taxon>
        <taxon>Cephaloboidea</taxon>
        <taxon>Cephalobidae</taxon>
        <taxon>Acrobeloides</taxon>
    </lineage>
</organism>
<comment type="similarity">
    <text evidence="11">Belongs to the phosphohexose mutase family.</text>
</comment>
<evidence type="ECO:0000256" key="25">
    <source>
        <dbReference type="ARBA" id="ARBA00022679"/>
    </source>
</evidence>
<evidence type="ECO:0000256" key="4">
    <source>
        <dbReference type="ARBA" id="ARBA00001953"/>
    </source>
</evidence>
<keyword evidence="22" id="KW-0597">Phosphoprotein</keyword>
<dbReference type="Gene3D" id="3.40.50.2300">
    <property type="match status" value="1"/>
</dbReference>
<evidence type="ECO:0000256" key="15">
    <source>
        <dbReference type="ARBA" id="ARBA00013050"/>
    </source>
</evidence>
<feature type="compositionally biased region" description="Basic and acidic residues" evidence="46">
    <location>
        <begin position="1217"/>
        <end position="1227"/>
    </location>
</feature>
<evidence type="ECO:0000256" key="43">
    <source>
        <dbReference type="ARBA" id="ARBA00048208"/>
    </source>
</evidence>
<dbReference type="GO" id="GO:0090563">
    <property type="term" value="F:protein-phosphocysteine-sugar phosphotransferase activity"/>
    <property type="evidence" value="ECO:0007669"/>
    <property type="project" value="TreeGrafter"/>
</dbReference>
<dbReference type="InterPro" id="IPR034733">
    <property type="entry name" value="AcCoA_carboxyl_beta"/>
</dbReference>
<evidence type="ECO:0000256" key="6">
    <source>
        <dbReference type="ARBA" id="ARBA00004496"/>
    </source>
</evidence>
<feature type="region of interest" description="Disordered" evidence="46">
    <location>
        <begin position="3455"/>
        <end position="3481"/>
    </location>
</feature>
<dbReference type="EC" id="6.4.1.3" evidence="15"/>
<evidence type="ECO:0000256" key="44">
    <source>
        <dbReference type="ARBA" id="ARBA00049495"/>
    </source>
</evidence>
<dbReference type="PROSITE" id="PS50979">
    <property type="entry name" value="BC"/>
    <property type="match status" value="1"/>
</dbReference>
<evidence type="ECO:0000256" key="3">
    <source>
        <dbReference type="ARBA" id="ARBA00001946"/>
    </source>
</evidence>
<dbReference type="SUPFAM" id="SSF52794">
    <property type="entry name" value="PTS system IIB component-like"/>
    <property type="match status" value="1"/>
</dbReference>
<dbReference type="InterPro" id="IPR013011">
    <property type="entry name" value="PTS_EIIB_2"/>
</dbReference>
<evidence type="ECO:0000259" key="56">
    <source>
        <dbReference type="PROSITE" id="PS51186"/>
    </source>
</evidence>
<evidence type="ECO:0000256" key="33">
    <source>
        <dbReference type="ARBA" id="ARBA00022842"/>
    </source>
</evidence>
<dbReference type="PROSITE" id="PS50968">
    <property type="entry name" value="BIOTINYL_LIPOYL"/>
    <property type="match status" value="1"/>
</dbReference>
<evidence type="ECO:0000256" key="26">
    <source>
        <dbReference type="ARBA" id="ARBA00022683"/>
    </source>
</evidence>
<dbReference type="InterPro" id="IPR006318">
    <property type="entry name" value="PTS_EI-like"/>
</dbReference>
<dbReference type="CDD" id="cd05567">
    <property type="entry name" value="PTS_IIB_mannitol"/>
    <property type="match status" value="1"/>
</dbReference>
<dbReference type="GO" id="GO:0009116">
    <property type="term" value="P:nucleoside metabolic process"/>
    <property type="evidence" value="ECO:0007669"/>
    <property type="project" value="InterPro"/>
</dbReference>
<comment type="cofactor">
    <cofactor evidence="4">
        <name>biotin</name>
        <dbReference type="ChEBI" id="CHEBI:57586"/>
    </cofactor>
</comment>
<dbReference type="GO" id="GO:0004658">
    <property type="term" value="F:propionyl-CoA carboxylase activity"/>
    <property type="evidence" value="ECO:0007669"/>
    <property type="project" value="UniProtKB-EC"/>
</dbReference>
<evidence type="ECO:0000256" key="42">
    <source>
        <dbReference type="ARBA" id="ARBA00042797"/>
    </source>
</evidence>
<feature type="compositionally biased region" description="Basic residues" evidence="46">
    <location>
        <begin position="5327"/>
        <end position="5337"/>
    </location>
</feature>
<evidence type="ECO:0000256" key="19">
    <source>
        <dbReference type="ARBA" id="ARBA00022475"/>
    </source>
</evidence>
<keyword evidence="57" id="KW-1185">Reference proteome</keyword>
<dbReference type="SUPFAM" id="SSF51621">
    <property type="entry name" value="Phosphoenolpyruvate/pyruvate domain"/>
    <property type="match status" value="1"/>
</dbReference>
<dbReference type="Pfam" id="PF02896">
    <property type="entry name" value="PEP-utilizers_C"/>
    <property type="match status" value="1"/>
</dbReference>
<evidence type="ECO:0000256" key="18">
    <source>
        <dbReference type="ARBA" id="ARBA00022448"/>
    </source>
</evidence>
<dbReference type="WBParaSite" id="ACRNAN_scaffold13.g14179.t1">
    <property type="protein sequence ID" value="ACRNAN_scaffold13.g14179.t1"/>
    <property type="gene ID" value="ACRNAN_scaffold13.g14179"/>
</dbReference>
<evidence type="ECO:0000256" key="40">
    <source>
        <dbReference type="ARBA" id="ARBA00038567"/>
    </source>
</evidence>
<dbReference type="InterPro" id="IPR005479">
    <property type="entry name" value="CPAse_ATP-bd"/>
</dbReference>
<dbReference type="Gene3D" id="3.90.226.10">
    <property type="entry name" value="2-enoyl-CoA Hydratase, Chain A, domain 1"/>
    <property type="match status" value="2"/>
</dbReference>
<dbReference type="InterPro" id="IPR011054">
    <property type="entry name" value="Rudment_hybrid_motif"/>
</dbReference>
<feature type="domain" description="Biotin carboxylation" evidence="50">
    <location>
        <begin position="2542"/>
        <end position="2985"/>
    </location>
</feature>
<dbReference type="InterPro" id="IPR000182">
    <property type="entry name" value="GNAT_dom"/>
</dbReference>
<comment type="similarity">
    <text evidence="9">Belongs to the AccD/PCCB family.</text>
</comment>
<dbReference type="InterPro" id="IPR011763">
    <property type="entry name" value="COA_CT_C"/>
</dbReference>
<dbReference type="GO" id="GO:0005886">
    <property type="term" value="C:plasma membrane"/>
    <property type="evidence" value="ECO:0007669"/>
    <property type="project" value="UniProtKB-SubCell"/>
</dbReference>
<feature type="region of interest" description="Disordered" evidence="46">
    <location>
        <begin position="1693"/>
        <end position="1726"/>
    </location>
</feature>
<dbReference type="InterPro" id="IPR040442">
    <property type="entry name" value="Pyrv_kinase-like_dom_sf"/>
</dbReference>
<feature type="compositionally biased region" description="Basic and acidic residues" evidence="46">
    <location>
        <begin position="1693"/>
        <end position="1707"/>
    </location>
</feature>
<dbReference type="Gene3D" id="3.40.630.30">
    <property type="match status" value="1"/>
</dbReference>
<dbReference type="InterPro" id="IPR008927">
    <property type="entry name" value="6-PGluconate_DH-like_C_sf"/>
</dbReference>
<dbReference type="GO" id="GO:0003989">
    <property type="term" value="F:acetyl-CoA carboxylase activity"/>
    <property type="evidence" value="ECO:0007669"/>
    <property type="project" value="UniProtKB-EC"/>
</dbReference>
<dbReference type="SUPFAM" id="SSF56059">
    <property type="entry name" value="Glutathione synthetase ATP-binding domain-like"/>
    <property type="match status" value="1"/>
</dbReference>
<dbReference type="SUPFAM" id="SSF48179">
    <property type="entry name" value="6-phosphogluconate dehydrogenase C-terminal domain-like"/>
    <property type="match status" value="1"/>
</dbReference>
<evidence type="ECO:0000256" key="35">
    <source>
        <dbReference type="ARBA" id="ARBA00023002"/>
    </source>
</evidence>
<dbReference type="InterPro" id="IPR003352">
    <property type="entry name" value="PTS_EIIC"/>
</dbReference>
<feature type="compositionally biased region" description="Basic and acidic residues" evidence="46">
    <location>
        <begin position="1312"/>
        <end position="1340"/>
    </location>
</feature>
<dbReference type="Gene3D" id="3.30.310.50">
    <property type="entry name" value="Alpha-D-phosphohexomutase, C-terminal domain"/>
    <property type="match status" value="1"/>
</dbReference>
<dbReference type="SUPFAM" id="SSF53738">
    <property type="entry name" value="Phosphoglucomutase, first 3 domains"/>
    <property type="match status" value="3"/>
</dbReference>
<dbReference type="PROSITE" id="PS00710">
    <property type="entry name" value="PGM_PMM"/>
    <property type="match status" value="1"/>
</dbReference>
<feature type="compositionally biased region" description="Basic and acidic residues" evidence="46">
    <location>
        <begin position="1715"/>
        <end position="1726"/>
    </location>
</feature>
<dbReference type="CDD" id="cd05799">
    <property type="entry name" value="PGM2"/>
    <property type="match status" value="1"/>
</dbReference>
<feature type="compositionally biased region" description="Basic and acidic residues" evidence="46">
    <location>
        <begin position="1936"/>
        <end position="1949"/>
    </location>
</feature>
<dbReference type="InterPro" id="IPR011762">
    <property type="entry name" value="COA_CT_N"/>
</dbReference>
<dbReference type="Pfam" id="PF00289">
    <property type="entry name" value="Biotin_carb_N"/>
    <property type="match status" value="1"/>
</dbReference>
<dbReference type="InterPro" id="IPR016066">
    <property type="entry name" value="A-D-PHexomutase_CS"/>
</dbReference>
<keyword evidence="28" id="KW-0479">Metal-binding</keyword>
<feature type="compositionally biased region" description="Basic and acidic residues" evidence="46">
    <location>
        <begin position="5292"/>
        <end position="5305"/>
    </location>
</feature>
<dbReference type="PANTHER" id="PTHR30181:SF2">
    <property type="entry name" value="PTS SYSTEM MANNITOL-SPECIFIC EIICBA COMPONENT"/>
    <property type="match status" value="1"/>
</dbReference>
<evidence type="ECO:0000256" key="39">
    <source>
        <dbReference type="ARBA" id="ARBA00030684"/>
    </source>
</evidence>
<comment type="pathway">
    <text evidence="7">Lipid metabolism; malonyl-CoA biosynthesis; malonyl-CoA from acetyl-CoA: step 1/1.</text>
</comment>
<feature type="domain" description="N-acetyltransferase" evidence="56">
    <location>
        <begin position="4420"/>
        <end position="4585"/>
    </location>
</feature>
<dbReference type="PROSITE" id="PS00188">
    <property type="entry name" value="BIOTIN"/>
    <property type="match status" value="1"/>
</dbReference>
<dbReference type="InterPro" id="IPR036095">
    <property type="entry name" value="PTS_EIIB-like_sf"/>
</dbReference>
<keyword evidence="23" id="KW-0762">Sugar transport</keyword>
<feature type="compositionally biased region" description="Basic and acidic residues" evidence="46">
    <location>
        <begin position="284"/>
        <end position="305"/>
    </location>
</feature>
<feature type="compositionally biased region" description="Basic and acidic residues" evidence="46">
    <location>
        <begin position="1634"/>
        <end position="1678"/>
    </location>
</feature>
<evidence type="ECO:0000259" key="50">
    <source>
        <dbReference type="PROSITE" id="PS50979"/>
    </source>
</evidence>
<evidence type="ECO:0000256" key="45">
    <source>
        <dbReference type="PROSITE-ProRule" id="PRU00409"/>
    </source>
</evidence>
<feature type="domain" description="PTS EIIC type-2" evidence="55">
    <location>
        <begin position="5990"/>
        <end position="6356"/>
    </location>
</feature>
<dbReference type="InterPro" id="IPR001882">
    <property type="entry name" value="Biotin_BS"/>
</dbReference>
<dbReference type="InterPro" id="IPR016055">
    <property type="entry name" value="A-D-PHexomutase_a/b/a-I/II/III"/>
</dbReference>
<feature type="compositionally biased region" description="Basic and acidic residues" evidence="46">
    <location>
        <begin position="1547"/>
        <end position="1610"/>
    </location>
</feature>
<comment type="subunit">
    <text evidence="40">The holoenzyme is a dodecamer composed of 6 PCCA/alpha subunits and 6 PCCB/beta subunits.</text>
</comment>
<dbReference type="EC" id="6.4.1.2" evidence="16"/>
<dbReference type="PROSITE" id="PS51099">
    <property type="entry name" value="PTS_EIIB_TYPE_2"/>
    <property type="match status" value="1"/>
</dbReference>
<evidence type="ECO:0000313" key="58">
    <source>
        <dbReference type="WBParaSite" id="ACRNAN_scaffold13.g14179.t1"/>
    </source>
</evidence>
<evidence type="ECO:0000256" key="34">
    <source>
        <dbReference type="ARBA" id="ARBA00022989"/>
    </source>
</evidence>
<dbReference type="InterPro" id="IPR003697">
    <property type="entry name" value="Maf-like"/>
</dbReference>
<feature type="compositionally biased region" description="Basic and acidic residues" evidence="46">
    <location>
        <begin position="151"/>
        <end position="173"/>
    </location>
</feature>
<keyword evidence="32 45" id="KW-0067">ATP-binding</keyword>
<dbReference type="Pfam" id="PF05524">
    <property type="entry name" value="PEP-utilisers_N"/>
    <property type="match status" value="1"/>
</dbReference>
<dbReference type="InterPro" id="IPR016185">
    <property type="entry name" value="PreATP-grasp_dom_sf"/>
</dbReference>
<dbReference type="InterPro" id="IPR011764">
    <property type="entry name" value="Biotin_carboxylation_dom"/>
</dbReference>
<evidence type="ECO:0000256" key="8">
    <source>
        <dbReference type="ARBA" id="ARBA00005060"/>
    </source>
</evidence>
<dbReference type="Pfam" id="PF02878">
    <property type="entry name" value="PGM_PMM_I"/>
    <property type="match status" value="1"/>
</dbReference>
<feature type="region of interest" description="Disordered" evidence="46">
    <location>
        <begin position="3809"/>
        <end position="3876"/>
    </location>
</feature>
<dbReference type="Gene3D" id="3.90.950.10">
    <property type="match status" value="1"/>
</dbReference>
<keyword evidence="36 47" id="KW-0472">Membrane</keyword>
<evidence type="ECO:0000256" key="46">
    <source>
        <dbReference type="SAM" id="MobiDB-lite"/>
    </source>
</evidence>
<keyword evidence="35" id="KW-0560">Oxidoreductase</keyword>
<evidence type="ECO:0000256" key="28">
    <source>
        <dbReference type="ARBA" id="ARBA00022723"/>
    </source>
</evidence>